<dbReference type="Pfam" id="PF02561">
    <property type="entry name" value="FliS"/>
    <property type="match status" value="1"/>
</dbReference>
<evidence type="ECO:0000313" key="6">
    <source>
        <dbReference type="EMBL" id="BEP30194.1"/>
    </source>
</evidence>
<keyword evidence="7" id="KW-1185">Reference proteome</keyword>
<keyword evidence="3" id="KW-0963">Cytoplasm</keyword>
<keyword evidence="4" id="KW-1005">Bacterial flagellum biogenesis</keyword>
<dbReference type="Gene3D" id="1.20.120.340">
    <property type="entry name" value="Flagellar protein FliS"/>
    <property type="match status" value="1"/>
</dbReference>
<accession>A0AAU9EPW3</accession>
<gene>
    <name evidence="6" type="ORF">HLPR_25250</name>
</gene>
<dbReference type="EMBL" id="AP028654">
    <property type="protein sequence ID" value="BEP30194.1"/>
    <property type="molecule type" value="Genomic_DNA"/>
</dbReference>
<evidence type="ECO:0000313" key="7">
    <source>
        <dbReference type="Proteomes" id="UP001321786"/>
    </source>
</evidence>
<reference evidence="6 7" key="1">
    <citation type="submission" date="2023-08" db="EMBL/GenBank/DDBJ databases">
        <title>Helicovermis profunda gen. nov., sp. nov., a novel mesophilic, fermentative bacterium within the Bacillota from a deep-sea hydrothermal vent chimney.</title>
        <authorList>
            <person name="Miyazaki U."/>
            <person name="Mizutani D."/>
            <person name="Hashimoto Y."/>
            <person name="Tame A."/>
            <person name="Sawayama S."/>
            <person name="Miyazaki J."/>
            <person name="Takai K."/>
            <person name="Nakagawa S."/>
        </authorList>
    </citation>
    <scope>NUCLEOTIDE SEQUENCE [LARGE SCALE GENOMIC DNA]</scope>
    <source>
        <strain evidence="6 7">S502</strain>
    </source>
</reference>
<dbReference type="GO" id="GO:0044780">
    <property type="term" value="P:bacterial-type flagellum assembly"/>
    <property type="evidence" value="ECO:0007669"/>
    <property type="project" value="InterPro"/>
</dbReference>
<protein>
    <recommendedName>
        <fullName evidence="8">Flagellar protein FliS</fullName>
    </recommendedName>
</protein>
<proteinExistence type="inferred from homology"/>
<evidence type="ECO:0000256" key="4">
    <source>
        <dbReference type="ARBA" id="ARBA00022795"/>
    </source>
</evidence>
<evidence type="ECO:0008006" key="8">
    <source>
        <dbReference type="Google" id="ProtNLM"/>
    </source>
</evidence>
<evidence type="ECO:0000256" key="2">
    <source>
        <dbReference type="ARBA" id="ARBA00008787"/>
    </source>
</evidence>
<name>A0AAU9EPW3_9FIRM</name>
<keyword evidence="5" id="KW-0143">Chaperone</keyword>
<comment type="similarity">
    <text evidence="2">Belongs to the FliS family.</text>
</comment>
<organism evidence="6 7">
    <name type="scientific">Helicovermis profundi</name>
    <dbReference type="NCBI Taxonomy" id="3065157"/>
    <lineage>
        <taxon>Bacteria</taxon>
        <taxon>Bacillati</taxon>
        <taxon>Bacillota</taxon>
        <taxon>Clostridia</taxon>
        <taxon>Helicovermis</taxon>
    </lineage>
</organism>
<evidence type="ECO:0000256" key="3">
    <source>
        <dbReference type="ARBA" id="ARBA00022490"/>
    </source>
</evidence>
<dbReference type="KEGG" id="hprf:HLPR_25250"/>
<dbReference type="InterPro" id="IPR036584">
    <property type="entry name" value="FliS_sf"/>
</dbReference>
<dbReference type="PANTHER" id="PTHR34773">
    <property type="entry name" value="FLAGELLAR SECRETION CHAPERONE FLIS"/>
    <property type="match status" value="1"/>
</dbReference>
<dbReference type="GO" id="GO:0005829">
    <property type="term" value="C:cytosol"/>
    <property type="evidence" value="ECO:0007669"/>
    <property type="project" value="UniProtKB-SubCell"/>
</dbReference>
<dbReference type="PANTHER" id="PTHR34773:SF1">
    <property type="entry name" value="FLAGELLAR SECRETION CHAPERONE FLIS"/>
    <property type="match status" value="1"/>
</dbReference>
<evidence type="ECO:0000256" key="1">
    <source>
        <dbReference type="ARBA" id="ARBA00004514"/>
    </source>
</evidence>
<dbReference type="SUPFAM" id="SSF101116">
    <property type="entry name" value="Flagellar export chaperone FliS"/>
    <property type="match status" value="1"/>
</dbReference>
<comment type="subcellular location">
    <subcellularLocation>
        <location evidence="1">Cytoplasm</location>
        <location evidence="1">Cytosol</location>
    </subcellularLocation>
</comment>
<dbReference type="CDD" id="cd16098">
    <property type="entry name" value="FliS"/>
    <property type="match status" value="1"/>
</dbReference>
<dbReference type="GO" id="GO:0071973">
    <property type="term" value="P:bacterial-type flagellum-dependent cell motility"/>
    <property type="evidence" value="ECO:0007669"/>
    <property type="project" value="TreeGrafter"/>
</dbReference>
<dbReference type="NCBIfam" id="TIGR00208">
    <property type="entry name" value="fliS"/>
    <property type="match status" value="1"/>
</dbReference>
<sequence length="152" mass="17988">MAMVNPYNYKKPNNAKVDEKPIQKLRVVNSKVKYNKSANYLEQKVMSAKPEELTFMLYEGMVRFLKQVKLYNDQKKYEKSNFTNQRVQAIITELRVTLDMSYDVSNNLESLYIFMNERLVDANLEKDNKIVDEVLFLAVELKETWEKAMKLV</sequence>
<dbReference type="AlphaFoldDB" id="A0AAU9EPW3"/>
<dbReference type="Proteomes" id="UP001321786">
    <property type="component" value="Chromosome"/>
</dbReference>
<evidence type="ECO:0000256" key="5">
    <source>
        <dbReference type="ARBA" id="ARBA00023186"/>
    </source>
</evidence>
<dbReference type="InterPro" id="IPR003713">
    <property type="entry name" value="FliS"/>
</dbReference>
<dbReference type="RefSeq" id="WP_338535793.1">
    <property type="nucleotide sequence ID" value="NZ_AP028654.1"/>
</dbReference>